<organism evidence="3 4">
    <name type="scientific">Reyranella soli</name>
    <dbReference type="NCBI Taxonomy" id="1230389"/>
    <lineage>
        <taxon>Bacteria</taxon>
        <taxon>Pseudomonadati</taxon>
        <taxon>Pseudomonadota</taxon>
        <taxon>Alphaproteobacteria</taxon>
        <taxon>Hyphomicrobiales</taxon>
        <taxon>Reyranellaceae</taxon>
        <taxon>Reyranella</taxon>
    </lineage>
</organism>
<dbReference type="EMBL" id="BKAJ01000066">
    <property type="protein sequence ID" value="GEP56495.1"/>
    <property type="molecule type" value="Genomic_DNA"/>
</dbReference>
<keyword evidence="4" id="KW-1185">Reference proteome</keyword>
<evidence type="ECO:0000313" key="3">
    <source>
        <dbReference type="EMBL" id="GEP56495.1"/>
    </source>
</evidence>
<dbReference type="InterPro" id="IPR036526">
    <property type="entry name" value="C-N_Hydrolase_sf"/>
</dbReference>
<dbReference type="Pfam" id="PF00795">
    <property type="entry name" value="CN_hydrolase"/>
    <property type="match status" value="1"/>
</dbReference>
<keyword evidence="1" id="KW-0378">Hydrolase</keyword>
<dbReference type="CDD" id="cd07197">
    <property type="entry name" value="nitrilase"/>
    <property type="match status" value="1"/>
</dbReference>
<reference evidence="3 4" key="1">
    <citation type="submission" date="2019-07" db="EMBL/GenBank/DDBJ databases">
        <title>Whole genome shotgun sequence of Reyranella soli NBRC 108950.</title>
        <authorList>
            <person name="Hosoyama A."/>
            <person name="Uohara A."/>
            <person name="Ohji S."/>
            <person name="Ichikawa N."/>
        </authorList>
    </citation>
    <scope>NUCLEOTIDE SEQUENCE [LARGE SCALE GENOMIC DNA]</scope>
    <source>
        <strain evidence="3 4">NBRC 108950</strain>
    </source>
</reference>
<dbReference type="GO" id="GO:0016811">
    <property type="term" value="F:hydrolase activity, acting on carbon-nitrogen (but not peptide) bonds, in linear amides"/>
    <property type="evidence" value="ECO:0007669"/>
    <property type="project" value="TreeGrafter"/>
</dbReference>
<dbReference type="InterPro" id="IPR003010">
    <property type="entry name" value="C-N_Hydrolase"/>
</dbReference>
<dbReference type="PROSITE" id="PS50263">
    <property type="entry name" value="CN_HYDROLASE"/>
    <property type="match status" value="1"/>
</dbReference>
<evidence type="ECO:0000313" key="4">
    <source>
        <dbReference type="Proteomes" id="UP000321058"/>
    </source>
</evidence>
<evidence type="ECO:0000259" key="2">
    <source>
        <dbReference type="PROSITE" id="PS50263"/>
    </source>
</evidence>
<dbReference type="RefSeq" id="WP_147150581.1">
    <property type="nucleotide sequence ID" value="NZ_BKAJ01000066.1"/>
</dbReference>
<accession>A0A512NC41</accession>
<dbReference type="PANTHER" id="PTHR43674:SF2">
    <property type="entry name" value="BETA-UREIDOPROPIONASE"/>
    <property type="match status" value="1"/>
</dbReference>
<feature type="domain" description="CN hydrolase" evidence="2">
    <location>
        <begin position="3"/>
        <end position="238"/>
    </location>
</feature>
<protein>
    <recommendedName>
        <fullName evidence="2">CN hydrolase domain-containing protein</fullName>
    </recommendedName>
</protein>
<dbReference type="SUPFAM" id="SSF56317">
    <property type="entry name" value="Carbon-nitrogen hydrolase"/>
    <property type="match status" value="1"/>
</dbReference>
<dbReference type="AlphaFoldDB" id="A0A512NC41"/>
<name>A0A512NC41_9HYPH</name>
<gene>
    <name evidence="3" type="ORF">RSO01_36610</name>
</gene>
<dbReference type="Proteomes" id="UP000321058">
    <property type="component" value="Unassembled WGS sequence"/>
</dbReference>
<sequence>MSTSLALLHLAPLPGDIAYNKLMVEDAVHRAASMGATFVVSPELVVSGYGFRDAIGTDWIARDQPALFAWASDLARQASVSLLLGTPEADGRLFNSQILFARDGTRMGHHRKIMVLKVGSESWSTAGDRSTVVSVDGVGRTGLFICADMYSKRLVDETAAQSVDMLVSSAAWAPGQHGPNGEWERASLETGRPVLVCNRTGADSMDFRGSQSVAAVGGRIASSHSSPQSAIVLVDWLPQARQLANWRVVQ</sequence>
<dbReference type="PANTHER" id="PTHR43674">
    <property type="entry name" value="NITRILASE C965.09-RELATED"/>
    <property type="match status" value="1"/>
</dbReference>
<comment type="caution">
    <text evidence="3">The sequence shown here is derived from an EMBL/GenBank/DDBJ whole genome shotgun (WGS) entry which is preliminary data.</text>
</comment>
<dbReference type="Gene3D" id="3.60.110.10">
    <property type="entry name" value="Carbon-nitrogen hydrolase"/>
    <property type="match status" value="1"/>
</dbReference>
<dbReference type="OrthoDB" id="9811121at2"/>
<proteinExistence type="predicted"/>
<evidence type="ECO:0000256" key="1">
    <source>
        <dbReference type="ARBA" id="ARBA00022801"/>
    </source>
</evidence>
<dbReference type="InterPro" id="IPR050345">
    <property type="entry name" value="Aliph_Amidase/BUP"/>
</dbReference>